<reference evidence="4" key="1">
    <citation type="submission" date="2016-04" db="UniProtKB">
        <authorList>
            <consortium name="WormBaseParasite"/>
        </authorList>
    </citation>
    <scope>IDENTIFICATION</scope>
</reference>
<dbReference type="GO" id="GO:0016787">
    <property type="term" value="F:hydrolase activity"/>
    <property type="evidence" value="ECO:0007669"/>
    <property type="project" value="InterPro"/>
</dbReference>
<evidence type="ECO:0000313" key="4">
    <source>
        <dbReference type="WBParaSite" id="HPLM_0000581001-mRNA-1"/>
    </source>
</evidence>
<keyword evidence="3" id="KW-1185">Reference proteome</keyword>
<sequence>EAFVRFTYFYCFFHPVSGGDGHEIGNRRRFAAVVEMEIFLLLCNFFIYSQLMLYFDADDRDKYDKRFAANFTGSNRSFKIALVSDIHAGASVYREQVSKVADKLLDLHVDAVALVGDMVDGPLMNIEDLEPRTPWLNSFPFFHHFWNHEYYYGNAMEWFHEYDRRRVRVLDNKCDMFHGICFVGVNDFSSGNSGIRGHSMNLTEAMQNCSEGSSRIVLSHNPASVKSFSAEDLEKVDVVLSGHTHAGQYYVLVPIVSWLLPYFHGLYDIGHGKLFVSAGTLYQGAPMKMLWMSEIWVVHLVKDKS</sequence>
<evidence type="ECO:0000313" key="2">
    <source>
        <dbReference type="EMBL" id="VDO27134.1"/>
    </source>
</evidence>
<organism evidence="4">
    <name type="scientific">Haemonchus placei</name>
    <name type="common">Barber's pole worm</name>
    <dbReference type="NCBI Taxonomy" id="6290"/>
    <lineage>
        <taxon>Eukaryota</taxon>
        <taxon>Metazoa</taxon>
        <taxon>Ecdysozoa</taxon>
        <taxon>Nematoda</taxon>
        <taxon>Chromadorea</taxon>
        <taxon>Rhabditida</taxon>
        <taxon>Rhabditina</taxon>
        <taxon>Rhabditomorpha</taxon>
        <taxon>Strongyloidea</taxon>
        <taxon>Trichostrongylidae</taxon>
        <taxon>Haemonchus</taxon>
    </lineage>
</organism>
<accession>A0A158QL54</accession>
<dbReference type="Pfam" id="PF00149">
    <property type="entry name" value="Metallophos"/>
    <property type="match status" value="1"/>
</dbReference>
<feature type="domain" description="Calcineurin-like phosphoesterase" evidence="1">
    <location>
        <begin position="78"/>
        <end position="246"/>
    </location>
</feature>
<reference evidence="2 3" key="2">
    <citation type="submission" date="2018-11" db="EMBL/GenBank/DDBJ databases">
        <authorList>
            <consortium name="Pathogen Informatics"/>
        </authorList>
    </citation>
    <scope>NUCLEOTIDE SEQUENCE [LARGE SCALE GENOMIC DNA]</scope>
    <source>
        <strain evidence="2 3">MHpl1</strain>
    </source>
</reference>
<evidence type="ECO:0000259" key="1">
    <source>
        <dbReference type="Pfam" id="PF00149"/>
    </source>
</evidence>
<gene>
    <name evidence="2" type="ORF">HPLM_LOCUS5802</name>
</gene>
<dbReference type="PANTHER" id="PTHR31302:SF30">
    <property type="entry name" value="CALCINEURIN-LIKE PHOSPHOESTERASE DOMAIN-CONTAINING PROTEIN"/>
    <property type="match status" value="1"/>
</dbReference>
<dbReference type="InterPro" id="IPR051158">
    <property type="entry name" value="Metallophosphoesterase_sf"/>
</dbReference>
<dbReference type="SUPFAM" id="SSF56300">
    <property type="entry name" value="Metallo-dependent phosphatases"/>
    <property type="match status" value="1"/>
</dbReference>
<protein>
    <submittedName>
        <fullName evidence="4">Metallophos domain-containing protein</fullName>
    </submittedName>
</protein>
<dbReference type="PANTHER" id="PTHR31302">
    <property type="entry name" value="TRANSMEMBRANE PROTEIN WITH METALLOPHOSPHOESTERASE DOMAIN-RELATED"/>
    <property type="match status" value="1"/>
</dbReference>
<dbReference type="OrthoDB" id="783096at2759"/>
<dbReference type="Proteomes" id="UP000268014">
    <property type="component" value="Unassembled WGS sequence"/>
</dbReference>
<dbReference type="Gene3D" id="3.60.21.10">
    <property type="match status" value="1"/>
</dbReference>
<proteinExistence type="predicted"/>
<evidence type="ECO:0000313" key="3">
    <source>
        <dbReference type="Proteomes" id="UP000268014"/>
    </source>
</evidence>
<dbReference type="InterPro" id="IPR029052">
    <property type="entry name" value="Metallo-depent_PP-like"/>
</dbReference>
<dbReference type="EMBL" id="UZAF01016392">
    <property type="protein sequence ID" value="VDO27134.1"/>
    <property type="molecule type" value="Genomic_DNA"/>
</dbReference>
<name>A0A158QL54_HAEPC</name>
<dbReference type="InterPro" id="IPR004843">
    <property type="entry name" value="Calcineurin-like_PHP"/>
</dbReference>
<dbReference type="WBParaSite" id="HPLM_0000581001-mRNA-1">
    <property type="protein sequence ID" value="HPLM_0000581001-mRNA-1"/>
    <property type="gene ID" value="HPLM_0000581001"/>
</dbReference>
<dbReference type="OMA" id="FHNICIV"/>
<dbReference type="AlphaFoldDB" id="A0A158QL54"/>